<keyword evidence="7" id="KW-1185">Reference proteome</keyword>
<accession>A0ABR4DWR8</accession>
<feature type="domain" description="FAD-binding PCMH-type" evidence="5">
    <location>
        <begin position="102"/>
        <end position="305"/>
    </location>
</feature>
<dbReference type="EMBL" id="JBAWTH010000148">
    <property type="protein sequence ID" value="KAL2274808.1"/>
    <property type="molecule type" value="Genomic_DNA"/>
</dbReference>
<evidence type="ECO:0000313" key="7">
    <source>
        <dbReference type="Proteomes" id="UP001600888"/>
    </source>
</evidence>
<evidence type="ECO:0000259" key="5">
    <source>
        <dbReference type="PROSITE" id="PS51387"/>
    </source>
</evidence>
<comment type="caution">
    <text evidence="6">The sequence shown here is derived from an EMBL/GenBank/DDBJ whole genome shotgun (WGS) entry which is preliminary data.</text>
</comment>
<evidence type="ECO:0000313" key="6">
    <source>
        <dbReference type="EMBL" id="KAL2274808.1"/>
    </source>
</evidence>
<proteinExistence type="inferred from homology"/>
<dbReference type="PROSITE" id="PS51387">
    <property type="entry name" value="FAD_PCMH"/>
    <property type="match status" value="1"/>
</dbReference>
<reference evidence="6 7" key="1">
    <citation type="submission" date="2024-03" db="EMBL/GenBank/DDBJ databases">
        <title>A high-quality draft genome sequence of Diaporthe vaccinii, a causative agent of upright dieback and viscid rot disease in cranberry plants.</title>
        <authorList>
            <person name="Sarrasin M."/>
            <person name="Lang B.F."/>
            <person name="Burger G."/>
        </authorList>
    </citation>
    <scope>NUCLEOTIDE SEQUENCE [LARGE SCALE GENOMIC DNA]</scope>
    <source>
        <strain evidence="6 7">IS7</strain>
    </source>
</reference>
<dbReference type="Gene3D" id="3.30.465.10">
    <property type="match status" value="2"/>
</dbReference>
<comment type="similarity">
    <text evidence="1">Belongs to the oxygen-dependent FAD-linked oxidoreductase family.</text>
</comment>
<dbReference type="InterPro" id="IPR016166">
    <property type="entry name" value="FAD-bd_PCMH"/>
</dbReference>
<sequence>MPCGAIPSCRTDIASCSYNKAVPVGPPLTTDFICPQCQKLKTTNGPRSIKVASMADASTPAVELPTAGQDAIQSIHDAGLGEIIRLHGSNLYEARNNSYWSRSPRLRPWVIVQPRSTEEVSMVVKALVAVKDCQFAIRSGGHMCWPGASNITSGITVDLGEMDKTTYNAGTKIASIQPGGRWTDVYATLDKDGVMVAGGREGLVGVGGLLLGGGISYYTCRVGFACGKERRMSSSLPCWTSLQAKIETPVLTDLTDQVINYQVVLADGRIVEASQETHQDLFYALKGGGNNFGIVTRFDMVTFPTHDVWDGTIVHSIDETDSIIDALVSLTDNLDVSDNPDAHFLGIWTHSPQMPDVFATSVLTHLDGVPNPESMAKFMKIPGQSSMRKVSLATKVADFLVPSNKYDMWLSYTFKNDARVAKKCVDVLIDLVDHIKTHHVPDGDFVTYSVLQPFPLSFARHSKARGDNMLGLDRIQDNAIVLVTDVQVETLELSQAIAPKMKVGMAEIETYAESLGAGIKFRYSNYCDGSQDPFTSYGEESLRHMREVSQKYDPHGVFQFRVPGGFKIGNV</sequence>
<keyword evidence="4" id="KW-0560">Oxidoreductase</keyword>
<evidence type="ECO:0000256" key="1">
    <source>
        <dbReference type="ARBA" id="ARBA00005466"/>
    </source>
</evidence>
<keyword evidence="3" id="KW-0274">FAD</keyword>
<evidence type="ECO:0000256" key="4">
    <source>
        <dbReference type="ARBA" id="ARBA00023002"/>
    </source>
</evidence>
<name>A0ABR4DWR8_9PEZI</name>
<dbReference type="InterPro" id="IPR050416">
    <property type="entry name" value="FAD-linked_Oxidoreductase"/>
</dbReference>
<dbReference type="SUPFAM" id="SSF56176">
    <property type="entry name" value="FAD-binding/transporter-associated domain-like"/>
    <property type="match status" value="2"/>
</dbReference>
<organism evidence="6 7">
    <name type="scientific">Diaporthe vaccinii</name>
    <dbReference type="NCBI Taxonomy" id="105482"/>
    <lineage>
        <taxon>Eukaryota</taxon>
        <taxon>Fungi</taxon>
        <taxon>Dikarya</taxon>
        <taxon>Ascomycota</taxon>
        <taxon>Pezizomycotina</taxon>
        <taxon>Sordariomycetes</taxon>
        <taxon>Sordariomycetidae</taxon>
        <taxon>Diaporthales</taxon>
        <taxon>Diaporthaceae</taxon>
        <taxon>Diaporthe</taxon>
        <taxon>Diaporthe eres species complex</taxon>
    </lineage>
</organism>
<dbReference type="Proteomes" id="UP001600888">
    <property type="component" value="Unassembled WGS sequence"/>
</dbReference>
<evidence type="ECO:0000256" key="3">
    <source>
        <dbReference type="ARBA" id="ARBA00022827"/>
    </source>
</evidence>
<evidence type="ECO:0000256" key="2">
    <source>
        <dbReference type="ARBA" id="ARBA00022630"/>
    </source>
</evidence>
<dbReference type="InterPro" id="IPR006094">
    <property type="entry name" value="Oxid_FAD_bind_N"/>
</dbReference>
<dbReference type="InterPro" id="IPR036318">
    <property type="entry name" value="FAD-bd_PCMH-like_sf"/>
</dbReference>
<keyword evidence="2" id="KW-0285">Flavoprotein</keyword>
<dbReference type="PANTHER" id="PTHR42973">
    <property type="entry name" value="BINDING OXIDOREDUCTASE, PUTATIVE (AFU_ORTHOLOGUE AFUA_1G17690)-RELATED"/>
    <property type="match status" value="1"/>
</dbReference>
<gene>
    <name evidence="6" type="ORF">FJTKL_02711</name>
</gene>
<protein>
    <recommendedName>
        <fullName evidence="5">FAD-binding PCMH-type domain-containing protein</fullName>
    </recommendedName>
</protein>
<dbReference type="Pfam" id="PF01565">
    <property type="entry name" value="FAD_binding_4"/>
    <property type="match status" value="1"/>
</dbReference>
<dbReference type="PANTHER" id="PTHR42973:SF53">
    <property type="entry name" value="FAD-BINDING PCMH-TYPE DOMAIN-CONTAINING PROTEIN-RELATED"/>
    <property type="match status" value="1"/>
</dbReference>
<dbReference type="InterPro" id="IPR016169">
    <property type="entry name" value="FAD-bd_PCMH_sub2"/>
</dbReference>
<dbReference type="Gene3D" id="3.40.462.20">
    <property type="match status" value="1"/>
</dbReference>